<feature type="compositionally biased region" description="Basic and acidic residues" evidence="1">
    <location>
        <begin position="219"/>
        <end position="233"/>
    </location>
</feature>
<accession>A0AAV0B967</accession>
<protein>
    <submittedName>
        <fullName evidence="2">Uncharacterized protein</fullName>
    </submittedName>
</protein>
<feature type="region of interest" description="Disordered" evidence="1">
    <location>
        <begin position="200"/>
        <end position="233"/>
    </location>
</feature>
<evidence type="ECO:0000313" key="2">
    <source>
        <dbReference type="EMBL" id="CAH7682036.1"/>
    </source>
</evidence>
<keyword evidence="3" id="KW-1185">Reference proteome</keyword>
<feature type="region of interest" description="Disordered" evidence="1">
    <location>
        <begin position="68"/>
        <end position="106"/>
    </location>
</feature>
<dbReference type="AlphaFoldDB" id="A0AAV0B967"/>
<gene>
    <name evidence="2" type="ORF">PPACK8108_LOCUS14731</name>
</gene>
<sequence length="281" mass="31542">MPDDQCGLEPADLDGESEKTEEWEEKILDEALVFCSRLERLGLDLSWRDLRLELELAESRARALKRKQAGLLPLPEDEDEGDRSDKTPLLKQSTGDEEGSQHRTEERISTVGVSIKWHHHSNDFADDLAKGGVVKDGSKMVKTKWNCMDGMQKRMNQGHPNQQLVSKLMIRLDNFVRRAGGLIVEKGPELKLARLNVSKEPNTAKSESNQSWNPSAEAEDWKRQDSTEPSVIKEEELVEPVAGLIKSEALPNISPQLVPSLKKENNNFIKNAAEGGRMAEI</sequence>
<evidence type="ECO:0000256" key="1">
    <source>
        <dbReference type="SAM" id="MobiDB-lite"/>
    </source>
</evidence>
<evidence type="ECO:0000313" key="3">
    <source>
        <dbReference type="Proteomes" id="UP001153365"/>
    </source>
</evidence>
<feature type="region of interest" description="Disordered" evidence="1">
    <location>
        <begin position="1"/>
        <end position="20"/>
    </location>
</feature>
<organism evidence="2 3">
    <name type="scientific">Phakopsora pachyrhizi</name>
    <name type="common">Asian soybean rust disease fungus</name>
    <dbReference type="NCBI Taxonomy" id="170000"/>
    <lineage>
        <taxon>Eukaryota</taxon>
        <taxon>Fungi</taxon>
        <taxon>Dikarya</taxon>
        <taxon>Basidiomycota</taxon>
        <taxon>Pucciniomycotina</taxon>
        <taxon>Pucciniomycetes</taxon>
        <taxon>Pucciniales</taxon>
        <taxon>Phakopsoraceae</taxon>
        <taxon>Phakopsora</taxon>
    </lineage>
</organism>
<proteinExistence type="predicted"/>
<dbReference type="Proteomes" id="UP001153365">
    <property type="component" value="Unassembled WGS sequence"/>
</dbReference>
<dbReference type="EMBL" id="CALTRL010003814">
    <property type="protein sequence ID" value="CAH7682036.1"/>
    <property type="molecule type" value="Genomic_DNA"/>
</dbReference>
<reference evidence="2" key="1">
    <citation type="submission" date="2022-06" db="EMBL/GenBank/DDBJ databases">
        <authorList>
            <consortium name="SYNGENTA / RWTH Aachen University"/>
        </authorList>
    </citation>
    <scope>NUCLEOTIDE SEQUENCE</scope>
</reference>
<comment type="caution">
    <text evidence="2">The sequence shown here is derived from an EMBL/GenBank/DDBJ whole genome shotgun (WGS) entry which is preliminary data.</text>
</comment>
<name>A0AAV0B967_PHAPC</name>
<feature type="compositionally biased region" description="Polar residues" evidence="1">
    <location>
        <begin position="200"/>
        <end position="214"/>
    </location>
</feature>